<evidence type="ECO:0000313" key="1">
    <source>
        <dbReference type="EMBL" id="PXY21146.1"/>
    </source>
</evidence>
<keyword evidence="2" id="KW-1185">Reference proteome</keyword>
<dbReference type="Proteomes" id="UP000249915">
    <property type="component" value="Unassembled WGS sequence"/>
</dbReference>
<name>A0A2V4APU3_9PSEU</name>
<comment type="caution">
    <text evidence="1">The sequence shown here is derived from an EMBL/GenBank/DDBJ whole genome shotgun (WGS) entry which is preliminary data.</text>
</comment>
<accession>A0A2V4APU3</accession>
<protein>
    <submittedName>
        <fullName evidence="1">Uncharacterized protein</fullName>
    </submittedName>
</protein>
<evidence type="ECO:0000313" key="2">
    <source>
        <dbReference type="Proteomes" id="UP000249915"/>
    </source>
</evidence>
<organism evidence="1 2">
    <name type="scientific">Prauserella muralis</name>
    <dbReference type="NCBI Taxonomy" id="588067"/>
    <lineage>
        <taxon>Bacteria</taxon>
        <taxon>Bacillati</taxon>
        <taxon>Actinomycetota</taxon>
        <taxon>Actinomycetes</taxon>
        <taxon>Pseudonocardiales</taxon>
        <taxon>Pseudonocardiaceae</taxon>
        <taxon>Prauserella</taxon>
    </lineage>
</organism>
<dbReference type="RefSeq" id="WP_211330481.1">
    <property type="nucleotide sequence ID" value="NZ_MASW01000006.1"/>
</dbReference>
<dbReference type="AlphaFoldDB" id="A0A2V4APU3"/>
<gene>
    <name evidence="1" type="ORF">BAY60_27145</name>
</gene>
<proteinExistence type="predicted"/>
<reference evidence="1 2" key="1">
    <citation type="submission" date="2016-07" db="EMBL/GenBank/DDBJ databases">
        <title>Draft genome sequence of Prauserella muralis DSM 45305, isolated from a mould-covered wall in an indoor environment.</title>
        <authorList>
            <person name="Ruckert C."/>
            <person name="Albersmeier A."/>
            <person name="Jiang C.-L."/>
            <person name="Jiang Y."/>
            <person name="Kalinowski J."/>
            <person name="Schneider O."/>
            <person name="Winkler A."/>
            <person name="Zotchev S.B."/>
        </authorList>
    </citation>
    <scope>NUCLEOTIDE SEQUENCE [LARGE SCALE GENOMIC DNA]</scope>
    <source>
        <strain evidence="1 2">DSM 45305</strain>
    </source>
</reference>
<dbReference type="EMBL" id="MASW01000006">
    <property type="protein sequence ID" value="PXY21146.1"/>
    <property type="molecule type" value="Genomic_DNA"/>
</dbReference>
<sequence length="91" mass="9694">MTGPEHYREAEKLLALAREGGRPEQVMAEAAVAQVHATLAQAAACALPVLDRYYEMSDEAQLWAEATTDAFEPPDDEQPAPAADVSPAGGR</sequence>